<gene>
    <name evidence="4" type="ORF">HETIRDRAFT_317965</name>
</gene>
<dbReference type="GeneID" id="20670463"/>
<dbReference type="AlphaFoldDB" id="W4K9Y4"/>
<evidence type="ECO:0000259" key="3">
    <source>
        <dbReference type="Pfam" id="PF09631"/>
    </source>
</evidence>
<dbReference type="SUPFAM" id="SSF53032">
    <property type="entry name" value="tRNA-intron endonuclease catalytic domain-like"/>
    <property type="match status" value="1"/>
</dbReference>
<dbReference type="PANTHER" id="PTHR28582">
    <property type="entry name" value="TRNA-SPLICING ENDONUCLEASE SUBUNIT SEN15"/>
    <property type="match status" value="1"/>
</dbReference>
<dbReference type="RefSeq" id="XP_009546464.1">
    <property type="nucleotide sequence ID" value="XM_009548169.1"/>
</dbReference>
<sequence>MCFFPQYTILSPYLARYPRSAGVIYQTYNDLLLAQQWSELEVVDLSFCQRVGFRGVRPEMDTRSYVVPCSLAEVLSMSWMQSAFEAFGEPQELYLAITSDDSSLVYYKLSLGMTKPPV</sequence>
<dbReference type="GO" id="GO:0003676">
    <property type="term" value="F:nucleic acid binding"/>
    <property type="evidence" value="ECO:0007669"/>
    <property type="project" value="InterPro"/>
</dbReference>
<dbReference type="FunCoup" id="W4K9Y4">
    <property type="interactions" value="2"/>
</dbReference>
<dbReference type="Proteomes" id="UP000030671">
    <property type="component" value="Unassembled WGS sequence"/>
</dbReference>
<dbReference type="EMBL" id="KI925458">
    <property type="protein sequence ID" value="ETW81871.1"/>
    <property type="molecule type" value="Genomic_DNA"/>
</dbReference>
<dbReference type="GO" id="GO:0006388">
    <property type="term" value="P:tRNA splicing, via endonucleolytic cleavage and ligation"/>
    <property type="evidence" value="ECO:0007669"/>
    <property type="project" value="InterPro"/>
</dbReference>
<evidence type="ECO:0000313" key="5">
    <source>
        <dbReference type="Proteomes" id="UP000030671"/>
    </source>
</evidence>
<accession>W4K9Y4</accession>
<comment type="similarity">
    <text evidence="1">Belongs to the SEN15 family.</text>
</comment>
<dbReference type="InterPro" id="IPR036167">
    <property type="entry name" value="tRNA_intron_Endo_cat-like_sf"/>
</dbReference>
<dbReference type="InParanoid" id="W4K9Y4"/>
<dbReference type="InterPro" id="IPR018593">
    <property type="entry name" value="tRNA-endonuc_su_Sen15"/>
</dbReference>
<evidence type="ECO:0000256" key="2">
    <source>
        <dbReference type="ARBA" id="ARBA00022694"/>
    </source>
</evidence>
<protein>
    <recommendedName>
        <fullName evidence="3">tRNA-splicing endonuclease subunit Sen15 domain-containing protein</fullName>
    </recommendedName>
</protein>
<dbReference type="OrthoDB" id="10002170at2759"/>
<dbReference type="Pfam" id="PF09631">
    <property type="entry name" value="Sen15"/>
    <property type="match status" value="1"/>
</dbReference>
<keyword evidence="2" id="KW-0819">tRNA processing</keyword>
<name>W4K9Y4_HETIT</name>
<dbReference type="STRING" id="747525.W4K9Y4"/>
<dbReference type="eggNOG" id="ENOG502SC4F">
    <property type="taxonomic scope" value="Eukaryota"/>
</dbReference>
<evidence type="ECO:0000256" key="1">
    <source>
        <dbReference type="ARBA" id="ARBA00006091"/>
    </source>
</evidence>
<keyword evidence="5" id="KW-1185">Reference proteome</keyword>
<dbReference type="Gene3D" id="3.40.1350.10">
    <property type="match status" value="1"/>
</dbReference>
<dbReference type="PANTHER" id="PTHR28582:SF1">
    <property type="entry name" value="TRNA-SPLICING ENDONUCLEASE SUBUNIT SEN15"/>
    <property type="match status" value="1"/>
</dbReference>
<reference evidence="4 5" key="1">
    <citation type="journal article" date="2012" name="New Phytol.">
        <title>Insight into trade-off between wood decay and parasitism from the genome of a fungal forest pathogen.</title>
        <authorList>
            <person name="Olson A."/>
            <person name="Aerts A."/>
            <person name="Asiegbu F."/>
            <person name="Belbahri L."/>
            <person name="Bouzid O."/>
            <person name="Broberg A."/>
            <person name="Canback B."/>
            <person name="Coutinho P.M."/>
            <person name="Cullen D."/>
            <person name="Dalman K."/>
            <person name="Deflorio G."/>
            <person name="van Diepen L.T."/>
            <person name="Dunand C."/>
            <person name="Duplessis S."/>
            <person name="Durling M."/>
            <person name="Gonthier P."/>
            <person name="Grimwood J."/>
            <person name="Fossdal C.G."/>
            <person name="Hansson D."/>
            <person name="Henrissat B."/>
            <person name="Hietala A."/>
            <person name="Himmelstrand K."/>
            <person name="Hoffmeister D."/>
            <person name="Hogberg N."/>
            <person name="James T.Y."/>
            <person name="Karlsson M."/>
            <person name="Kohler A."/>
            <person name="Kues U."/>
            <person name="Lee Y.H."/>
            <person name="Lin Y.C."/>
            <person name="Lind M."/>
            <person name="Lindquist E."/>
            <person name="Lombard V."/>
            <person name="Lucas S."/>
            <person name="Lunden K."/>
            <person name="Morin E."/>
            <person name="Murat C."/>
            <person name="Park J."/>
            <person name="Raffaello T."/>
            <person name="Rouze P."/>
            <person name="Salamov A."/>
            <person name="Schmutz J."/>
            <person name="Solheim H."/>
            <person name="Stahlberg J."/>
            <person name="Velez H."/>
            <person name="de Vries R.P."/>
            <person name="Wiebenga A."/>
            <person name="Woodward S."/>
            <person name="Yakovlev I."/>
            <person name="Garbelotto M."/>
            <person name="Martin F."/>
            <person name="Grigoriev I.V."/>
            <person name="Stenlid J."/>
        </authorList>
    </citation>
    <scope>NUCLEOTIDE SEQUENCE [LARGE SCALE GENOMIC DNA]</scope>
    <source>
        <strain evidence="4 5">TC 32-1</strain>
    </source>
</reference>
<dbReference type="KEGG" id="hir:HETIRDRAFT_317965"/>
<dbReference type="InterPro" id="IPR011856">
    <property type="entry name" value="tRNA_endonuc-like_dom_sf"/>
</dbReference>
<evidence type="ECO:0000313" key="4">
    <source>
        <dbReference type="EMBL" id="ETW81871.1"/>
    </source>
</evidence>
<proteinExistence type="inferred from homology"/>
<feature type="domain" description="tRNA-splicing endonuclease subunit Sen15" evidence="3">
    <location>
        <begin position="26"/>
        <end position="116"/>
    </location>
</feature>
<organism evidence="4 5">
    <name type="scientific">Heterobasidion irregulare (strain TC 32-1)</name>
    <dbReference type="NCBI Taxonomy" id="747525"/>
    <lineage>
        <taxon>Eukaryota</taxon>
        <taxon>Fungi</taxon>
        <taxon>Dikarya</taxon>
        <taxon>Basidiomycota</taxon>
        <taxon>Agaricomycotina</taxon>
        <taxon>Agaricomycetes</taxon>
        <taxon>Russulales</taxon>
        <taxon>Bondarzewiaceae</taxon>
        <taxon>Heterobasidion</taxon>
        <taxon>Heterobasidion annosum species complex</taxon>
    </lineage>
</organism>
<dbReference type="GO" id="GO:0005634">
    <property type="term" value="C:nucleus"/>
    <property type="evidence" value="ECO:0007669"/>
    <property type="project" value="UniProtKB-ARBA"/>
</dbReference>
<dbReference type="HOGENOM" id="CLU_121521_0_0_1"/>